<feature type="region of interest" description="Disordered" evidence="2">
    <location>
        <begin position="321"/>
        <end position="345"/>
    </location>
</feature>
<evidence type="ECO:0000256" key="1">
    <source>
        <dbReference type="ARBA" id="ARBA00006596"/>
    </source>
</evidence>
<evidence type="ECO:0000313" key="5">
    <source>
        <dbReference type="Proteomes" id="UP000011518"/>
    </source>
</evidence>
<name>L9L0A1_TUPCH</name>
<dbReference type="AlphaFoldDB" id="L9L0A1"/>
<dbReference type="InterPro" id="IPR009016">
    <property type="entry name" value="Fe_hydrogenase"/>
</dbReference>
<protein>
    <submittedName>
        <fullName evidence="4">Nuclear prelamin A recognition factor</fullName>
    </submittedName>
</protein>
<dbReference type="Gene3D" id="3.40.950.10">
    <property type="entry name" value="Fe-only Hydrogenase (Larger Subunit), Chain L, domain 3"/>
    <property type="match status" value="1"/>
</dbReference>
<dbReference type="Pfam" id="PF02906">
    <property type="entry name" value="Fe_hyd_lg_C"/>
    <property type="match status" value="1"/>
</dbReference>
<dbReference type="STRING" id="246437.L9L0A1"/>
<feature type="region of interest" description="Disordered" evidence="2">
    <location>
        <begin position="112"/>
        <end position="164"/>
    </location>
</feature>
<dbReference type="InterPro" id="IPR003149">
    <property type="entry name" value="Fe_hydrogenase_ssu"/>
</dbReference>
<sequence length="345" mass="37004">MAADAGGNARGECRTVGRGVGRTAVSESHYAPSLSAATAGKAPTATVNAGTTLGEQEFGKALPEQSSAGSPAPGVQLFSSGHKYPCPERLALAPACAPHAAARARRVLSPHGLGLQGAGGPSRARARCPPMAGAHSETLSRDGLRRASRSPRSPSARGGSGTCRKRCRYRHEGAGSDGHLAHVFRHTATELFHEDIQDLAFRAWRTDPRSPSGNKHFQEVTLERSREVLLRFAAAYGFRNIQNVTLKLRKGTSPYHFVEVLVCPGGSLNGRGQAQPKDGHADQTLLRQMEGIYSAIPMRPPESSTHVQELYQEWLQGADTPRAQAGRRAPSQGLERRAHPLDIKW</sequence>
<dbReference type="EMBL" id="KB320577">
    <property type="protein sequence ID" value="ELW68174.1"/>
    <property type="molecule type" value="Genomic_DNA"/>
</dbReference>
<evidence type="ECO:0000313" key="4">
    <source>
        <dbReference type="EMBL" id="ELW68174.1"/>
    </source>
</evidence>
<feature type="compositionally biased region" description="Basic and acidic residues" evidence="2">
    <location>
        <begin position="334"/>
        <end position="345"/>
    </location>
</feature>
<gene>
    <name evidence="4" type="ORF">TREES_T100007365</name>
</gene>
<organism evidence="4 5">
    <name type="scientific">Tupaia chinensis</name>
    <name type="common">Chinese tree shrew</name>
    <name type="synonym">Tupaia belangeri chinensis</name>
    <dbReference type="NCBI Taxonomy" id="246437"/>
    <lineage>
        <taxon>Eukaryota</taxon>
        <taxon>Metazoa</taxon>
        <taxon>Chordata</taxon>
        <taxon>Craniata</taxon>
        <taxon>Vertebrata</taxon>
        <taxon>Euteleostomi</taxon>
        <taxon>Mammalia</taxon>
        <taxon>Eutheria</taxon>
        <taxon>Euarchontoglires</taxon>
        <taxon>Scandentia</taxon>
        <taxon>Tupaiidae</taxon>
        <taxon>Tupaia</taxon>
    </lineage>
</organism>
<dbReference type="PANTHER" id="PTHR11615">
    <property type="entry name" value="NITRATE, FORMATE, IRON DEHYDROGENASE"/>
    <property type="match status" value="1"/>
</dbReference>
<evidence type="ECO:0000256" key="2">
    <source>
        <dbReference type="SAM" id="MobiDB-lite"/>
    </source>
</evidence>
<feature type="domain" description="Iron hydrogenase small subunit" evidence="3">
    <location>
        <begin position="279"/>
        <end position="323"/>
    </location>
</feature>
<dbReference type="InterPro" id="IPR004108">
    <property type="entry name" value="Fe_hydrogenase_lsu_C"/>
</dbReference>
<dbReference type="SMART" id="SM00902">
    <property type="entry name" value="Fe_hyd_SSU"/>
    <property type="match status" value="1"/>
</dbReference>
<dbReference type="SUPFAM" id="SSF53920">
    <property type="entry name" value="Fe-only hydrogenase"/>
    <property type="match status" value="1"/>
</dbReference>
<comment type="similarity">
    <text evidence="1">Belongs to the NARF family.</text>
</comment>
<dbReference type="InParanoid" id="L9L0A1"/>
<proteinExistence type="inferred from homology"/>
<dbReference type="InterPro" id="IPR050340">
    <property type="entry name" value="Cytosolic_Fe-S_CAF"/>
</dbReference>
<dbReference type="Proteomes" id="UP000011518">
    <property type="component" value="Unassembled WGS sequence"/>
</dbReference>
<reference evidence="5" key="1">
    <citation type="submission" date="2012-07" db="EMBL/GenBank/DDBJ databases">
        <title>Genome of the Chinese tree shrew, a rising model animal genetically related to primates.</title>
        <authorList>
            <person name="Zhang G."/>
            <person name="Fan Y."/>
            <person name="Yao Y."/>
            <person name="Huang Z."/>
        </authorList>
    </citation>
    <scope>NUCLEOTIDE SEQUENCE [LARGE SCALE GENOMIC DNA]</scope>
</reference>
<reference evidence="5" key="2">
    <citation type="journal article" date="2013" name="Nat. Commun.">
        <title>Genome of the Chinese tree shrew.</title>
        <authorList>
            <person name="Fan Y."/>
            <person name="Huang Z.Y."/>
            <person name="Cao C.C."/>
            <person name="Chen C.S."/>
            <person name="Chen Y.X."/>
            <person name="Fan D.D."/>
            <person name="He J."/>
            <person name="Hou H.L."/>
            <person name="Hu L."/>
            <person name="Hu X.T."/>
            <person name="Jiang X.T."/>
            <person name="Lai R."/>
            <person name="Lang Y.S."/>
            <person name="Liang B."/>
            <person name="Liao S.G."/>
            <person name="Mu D."/>
            <person name="Ma Y.Y."/>
            <person name="Niu Y.Y."/>
            <person name="Sun X.Q."/>
            <person name="Xia J.Q."/>
            <person name="Xiao J."/>
            <person name="Xiong Z.Q."/>
            <person name="Xu L."/>
            <person name="Yang L."/>
            <person name="Zhang Y."/>
            <person name="Zhao W."/>
            <person name="Zhao X.D."/>
            <person name="Zheng Y.T."/>
            <person name="Zhou J.M."/>
            <person name="Zhu Y.B."/>
            <person name="Zhang G.J."/>
            <person name="Wang J."/>
            <person name="Yao Y.G."/>
        </authorList>
    </citation>
    <scope>NUCLEOTIDE SEQUENCE [LARGE SCALE GENOMIC DNA]</scope>
</reference>
<evidence type="ECO:0000259" key="3">
    <source>
        <dbReference type="SMART" id="SM00902"/>
    </source>
</evidence>
<feature type="region of interest" description="Disordered" evidence="2">
    <location>
        <begin position="1"/>
        <end position="20"/>
    </location>
</feature>
<accession>L9L0A1</accession>
<keyword evidence="5" id="KW-1185">Reference proteome</keyword>